<reference evidence="4" key="1">
    <citation type="submission" date="2023-05" db="EMBL/GenBank/DDBJ databases">
        <title>Metabolic capabilities are highly conserved among human nasal-associated Corynebacterium species in pangenomic analyses.</title>
        <authorList>
            <person name="Tran T.H."/>
            <person name="Roberts A.Q."/>
            <person name="Escapa I.F."/>
            <person name="Gao W."/>
            <person name="Conlan S."/>
            <person name="Kong H."/>
            <person name="Segre J.A."/>
            <person name="Kelly M.S."/>
            <person name="Lemon K.P."/>
        </authorList>
    </citation>
    <scope>NUCLEOTIDE SEQUENCE</scope>
    <source>
        <strain evidence="4">KPL2773</strain>
    </source>
</reference>
<evidence type="ECO:0000256" key="1">
    <source>
        <dbReference type="ARBA" id="ARBA00001946"/>
    </source>
</evidence>
<dbReference type="AlphaFoldDB" id="A0AAP4BQZ6"/>
<dbReference type="InterPro" id="IPR000086">
    <property type="entry name" value="NUDIX_hydrolase_dom"/>
</dbReference>
<gene>
    <name evidence="4" type="ORF">QPX42_09365</name>
</gene>
<sequence>MATPEFITQLREHIGNAPLWVPATTTVVIREVPADAPIWEVPTVLLVKRADTGDWTPIGGICEPGEQPHATAVREVKEETGLDIEPVALLGSGAVGPVTYPNGDVCQFMDTAISARLLGDYDQQPVVADDESVAVQWCSVAQLPQSVSARHRLVIADAVAHMKNPARFRPRLGFTKRNG</sequence>
<dbReference type="PROSITE" id="PS51462">
    <property type="entry name" value="NUDIX"/>
    <property type="match status" value="1"/>
</dbReference>
<protein>
    <submittedName>
        <fullName evidence="4">NUDIX domain-containing protein</fullName>
    </submittedName>
</protein>
<feature type="domain" description="Nudix hydrolase" evidence="3">
    <location>
        <begin position="19"/>
        <end position="161"/>
    </location>
</feature>
<organism evidence="4 5">
    <name type="scientific">Corynebacterium pseudodiphtheriticum</name>
    <dbReference type="NCBI Taxonomy" id="37637"/>
    <lineage>
        <taxon>Bacteria</taxon>
        <taxon>Bacillati</taxon>
        <taxon>Actinomycetota</taxon>
        <taxon>Actinomycetes</taxon>
        <taxon>Mycobacteriales</taxon>
        <taxon>Corynebacteriaceae</taxon>
        <taxon>Corynebacterium</taxon>
    </lineage>
</organism>
<dbReference type="Gene3D" id="3.90.79.10">
    <property type="entry name" value="Nucleoside Triphosphate Pyrophosphohydrolase"/>
    <property type="match status" value="1"/>
</dbReference>
<evidence type="ECO:0000313" key="5">
    <source>
        <dbReference type="Proteomes" id="UP001224412"/>
    </source>
</evidence>
<dbReference type="PROSITE" id="PS00893">
    <property type="entry name" value="NUDIX_BOX"/>
    <property type="match status" value="1"/>
</dbReference>
<accession>A0AAP4BQZ6</accession>
<proteinExistence type="predicted"/>
<dbReference type="SUPFAM" id="SSF55811">
    <property type="entry name" value="Nudix"/>
    <property type="match status" value="1"/>
</dbReference>
<dbReference type="RefSeq" id="WP_064834479.1">
    <property type="nucleotide sequence ID" value="NZ_CP051667.1"/>
</dbReference>
<dbReference type="Proteomes" id="UP001224412">
    <property type="component" value="Unassembled WGS sequence"/>
</dbReference>
<dbReference type="CDD" id="cd18879">
    <property type="entry name" value="NUDIX_Hydrolase"/>
    <property type="match status" value="1"/>
</dbReference>
<dbReference type="PANTHER" id="PTHR43046">
    <property type="entry name" value="GDP-MANNOSE MANNOSYL HYDROLASE"/>
    <property type="match status" value="1"/>
</dbReference>
<dbReference type="EMBL" id="JASNVH010000015">
    <property type="protein sequence ID" value="MDK4307744.1"/>
    <property type="molecule type" value="Genomic_DNA"/>
</dbReference>
<evidence type="ECO:0000313" key="4">
    <source>
        <dbReference type="EMBL" id="MDK4307744.1"/>
    </source>
</evidence>
<dbReference type="InterPro" id="IPR015797">
    <property type="entry name" value="NUDIX_hydrolase-like_dom_sf"/>
</dbReference>
<evidence type="ECO:0000259" key="3">
    <source>
        <dbReference type="PROSITE" id="PS51462"/>
    </source>
</evidence>
<dbReference type="InterPro" id="IPR020084">
    <property type="entry name" value="NUDIX_hydrolase_CS"/>
</dbReference>
<keyword evidence="2" id="KW-0378">Hydrolase</keyword>
<name>A0AAP4BQZ6_9CORY</name>
<dbReference type="PANTHER" id="PTHR43046:SF16">
    <property type="entry name" value="ADP-RIBOSE PYROPHOSPHATASE YJHB-RELATED"/>
    <property type="match status" value="1"/>
</dbReference>
<comment type="cofactor">
    <cofactor evidence="1">
        <name>Mg(2+)</name>
        <dbReference type="ChEBI" id="CHEBI:18420"/>
    </cofactor>
</comment>
<dbReference type="Pfam" id="PF00293">
    <property type="entry name" value="NUDIX"/>
    <property type="match status" value="1"/>
</dbReference>
<dbReference type="GO" id="GO:0016787">
    <property type="term" value="F:hydrolase activity"/>
    <property type="evidence" value="ECO:0007669"/>
    <property type="project" value="UniProtKB-KW"/>
</dbReference>
<comment type="caution">
    <text evidence="4">The sequence shown here is derived from an EMBL/GenBank/DDBJ whole genome shotgun (WGS) entry which is preliminary data.</text>
</comment>
<evidence type="ECO:0000256" key="2">
    <source>
        <dbReference type="ARBA" id="ARBA00022801"/>
    </source>
</evidence>